<feature type="compositionally biased region" description="Basic and acidic residues" evidence="22">
    <location>
        <begin position="1113"/>
        <end position="1137"/>
    </location>
</feature>
<dbReference type="InterPro" id="IPR022735">
    <property type="entry name" value="bMERB_dom"/>
</dbReference>
<feature type="region of interest" description="Disordered" evidence="22">
    <location>
        <begin position="1669"/>
        <end position="1693"/>
    </location>
</feature>
<protein>
    <recommendedName>
        <fullName evidence="5">F-actin monooxygenase</fullName>
        <ecNumber evidence="5">1.14.13.225</ecNumber>
    </recommendedName>
</protein>
<dbReference type="PRINTS" id="PR00420">
    <property type="entry name" value="RNGMNOXGNASE"/>
</dbReference>
<evidence type="ECO:0000256" key="19">
    <source>
        <dbReference type="ARBA" id="ARBA00049522"/>
    </source>
</evidence>
<feature type="domain" description="BMERB" evidence="25">
    <location>
        <begin position="1742"/>
        <end position="1891"/>
    </location>
</feature>
<dbReference type="SUPFAM" id="SSF57716">
    <property type="entry name" value="Glucocorticoid receptor-like (DNA-binding domain)"/>
    <property type="match status" value="1"/>
</dbReference>
<dbReference type="Pfam" id="PF01494">
    <property type="entry name" value="FAD_binding_3"/>
    <property type="match status" value="1"/>
</dbReference>
<keyword evidence="17 21" id="KW-0175">Coiled coil</keyword>
<feature type="region of interest" description="Disordered" evidence="22">
    <location>
        <begin position="1411"/>
        <end position="1650"/>
    </location>
</feature>
<dbReference type="InterPro" id="IPR050540">
    <property type="entry name" value="F-actin_Monoox_Mical"/>
</dbReference>
<evidence type="ECO:0000256" key="22">
    <source>
        <dbReference type="SAM" id="MobiDB-lite"/>
    </source>
</evidence>
<dbReference type="PROSITE" id="PS50023">
    <property type="entry name" value="LIM_DOMAIN_2"/>
    <property type="match status" value="1"/>
</dbReference>
<accession>A0A9Q1BTX6</accession>
<feature type="coiled-coil region" evidence="21">
    <location>
        <begin position="1719"/>
        <end position="1779"/>
    </location>
</feature>
<feature type="compositionally biased region" description="Polar residues" evidence="22">
    <location>
        <begin position="1490"/>
        <end position="1510"/>
    </location>
</feature>
<evidence type="ECO:0000256" key="17">
    <source>
        <dbReference type="ARBA" id="ARBA00023054"/>
    </source>
</evidence>
<feature type="domain" description="LIM zinc-binding" evidence="24">
    <location>
        <begin position="781"/>
        <end position="848"/>
    </location>
</feature>
<feature type="compositionally biased region" description="Polar residues" evidence="22">
    <location>
        <begin position="1380"/>
        <end position="1391"/>
    </location>
</feature>
<evidence type="ECO:0000256" key="12">
    <source>
        <dbReference type="ARBA" id="ARBA00022833"/>
    </source>
</evidence>
<dbReference type="SUPFAM" id="SSF47576">
    <property type="entry name" value="Calponin-homology domain, CH-domain"/>
    <property type="match status" value="1"/>
</dbReference>
<dbReference type="GO" id="GO:0005768">
    <property type="term" value="C:endosome"/>
    <property type="evidence" value="ECO:0007669"/>
    <property type="project" value="UniProtKB-SubCell"/>
</dbReference>
<feature type="compositionally biased region" description="Basic and acidic residues" evidence="22">
    <location>
        <begin position="848"/>
        <end position="876"/>
    </location>
</feature>
<dbReference type="CDD" id="cd22198">
    <property type="entry name" value="CH_MICAL_EHBP-like"/>
    <property type="match status" value="1"/>
</dbReference>
<evidence type="ECO:0000256" key="16">
    <source>
        <dbReference type="ARBA" id="ARBA00023038"/>
    </source>
</evidence>
<keyword evidence="9 20" id="KW-0479">Metal-binding</keyword>
<feature type="region of interest" description="Disordered" evidence="22">
    <location>
        <begin position="1102"/>
        <end position="1397"/>
    </location>
</feature>
<dbReference type="SMART" id="SM01203">
    <property type="entry name" value="DUF3585"/>
    <property type="match status" value="1"/>
</dbReference>
<dbReference type="SMART" id="SM00033">
    <property type="entry name" value="CH"/>
    <property type="match status" value="1"/>
</dbReference>
<feature type="compositionally biased region" description="Basic residues" evidence="22">
    <location>
        <begin position="658"/>
        <end position="670"/>
    </location>
</feature>
<dbReference type="Proteomes" id="UP001152320">
    <property type="component" value="Chromosome 12"/>
</dbReference>
<dbReference type="InterPro" id="IPR036188">
    <property type="entry name" value="FAD/NAD-bd_sf"/>
</dbReference>
<evidence type="ECO:0000256" key="20">
    <source>
        <dbReference type="PROSITE-ProRule" id="PRU00125"/>
    </source>
</evidence>
<dbReference type="InterPro" id="IPR002938">
    <property type="entry name" value="FAD-bd"/>
</dbReference>
<dbReference type="InterPro" id="IPR036872">
    <property type="entry name" value="CH_dom_sf"/>
</dbReference>
<feature type="domain" description="Calponin-homology (CH)" evidence="23">
    <location>
        <begin position="517"/>
        <end position="620"/>
    </location>
</feature>
<dbReference type="Pfam" id="PF00307">
    <property type="entry name" value="CH"/>
    <property type="match status" value="1"/>
</dbReference>
<feature type="compositionally biased region" description="Basic and acidic residues" evidence="22">
    <location>
        <begin position="1442"/>
        <end position="1462"/>
    </location>
</feature>
<dbReference type="FunFam" id="1.10.418.10:FF:000023">
    <property type="entry name" value="EH domain-binding protein 1 isoform X1"/>
    <property type="match status" value="1"/>
</dbReference>
<evidence type="ECO:0000256" key="13">
    <source>
        <dbReference type="ARBA" id="ARBA00022857"/>
    </source>
</evidence>
<dbReference type="GO" id="GO:0071949">
    <property type="term" value="F:FAD binding"/>
    <property type="evidence" value="ECO:0007669"/>
    <property type="project" value="InterPro"/>
</dbReference>
<evidence type="ECO:0000256" key="18">
    <source>
        <dbReference type="ARBA" id="ARBA00023203"/>
    </source>
</evidence>
<organism evidence="26 27">
    <name type="scientific">Holothuria leucospilota</name>
    <name type="common">Black long sea cucumber</name>
    <name type="synonym">Mertensiothuria leucospilota</name>
    <dbReference type="NCBI Taxonomy" id="206669"/>
    <lineage>
        <taxon>Eukaryota</taxon>
        <taxon>Metazoa</taxon>
        <taxon>Echinodermata</taxon>
        <taxon>Eleutherozoa</taxon>
        <taxon>Echinozoa</taxon>
        <taxon>Holothuroidea</taxon>
        <taxon>Aspidochirotacea</taxon>
        <taxon>Aspidochirotida</taxon>
        <taxon>Holothuriidae</taxon>
        <taxon>Holothuria</taxon>
    </lineage>
</organism>
<keyword evidence="27" id="KW-1185">Reference proteome</keyword>
<feature type="compositionally biased region" description="Acidic residues" evidence="22">
    <location>
        <begin position="946"/>
        <end position="1009"/>
    </location>
</feature>
<feature type="region of interest" description="Disordered" evidence="22">
    <location>
        <begin position="641"/>
        <end position="704"/>
    </location>
</feature>
<evidence type="ECO:0000256" key="1">
    <source>
        <dbReference type="ARBA" id="ARBA00001974"/>
    </source>
</evidence>
<dbReference type="Gene3D" id="3.50.50.60">
    <property type="entry name" value="FAD/NAD(P)-binding domain"/>
    <property type="match status" value="1"/>
</dbReference>
<evidence type="ECO:0000256" key="14">
    <source>
        <dbReference type="ARBA" id="ARBA00023002"/>
    </source>
</evidence>
<comment type="cofactor">
    <cofactor evidence="1">
        <name>FAD</name>
        <dbReference type="ChEBI" id="CHEBI:57692"/>
    </cofactor>
</comment>
<keyword evidence="15" id="KW-0503">Monooxygenase</keyword>
<feature type="compositionally biased region" description="Basic and acidic residues" evidence="22">
    <location>
        <begin position="671"/>
        <end position="684"/>
    </location>
</feature>
<keyword evidence="13" id="KW-0521">NADP</keyword>
<dbReference type="InterPro" id="IPR001715">
    <property type="entry name" value="CH_dom"/>
</dbReference>
<evidence type="ECO:0000256" key="5">
    <source>
        <dbReference type="ARBA" id="ARBA00012709"/>
    </source>
</evidence>
<feature type="compositionally biased region" description="Basic and acidic residues" evidence="22">
    <location>
        <begin position="1222"/>
        <end position="1233"/>
    </location>
</feature>
<feature type="compositionally biased region" description="Polar residues" evidence="22">
    <location>
        <begin position="1524"/>
        <end position="1534"/>
    </location>
</feature>
<gene>
    <name evidence="26" type="ORF">HOLleu_26165</name>
</gene>
<keyword evidence="12 20" id="KW-0862">Zinc</keyword>
<comment type="caution">
    <text evidence="26">The sequence shown here is derived from an EMBL/GenBank/DDBJ whole genome shotgun (WGS) entry which is preliminary data.</text>
</comment>
<dbReference type="Pfam" id="PF12130">
    <property type="entry name" value="bMERB_dom"/>
    <property type="match status" value="1"/>
</dbReference>
<dbReference type="EMBL" id="JAIZAY010000012">
    <property type="protein sequence ID" value="KAJ8032600.1"/>
    <property type="molecule type" value="Genomic_DNA"/>
</dbReference>
<evidence type="ECO:0000313" key="26">
    <source>
        <dbReference type="EMBL" id="KAJ8032600.1"/>
    </source>
</evidence>
<keyword evidence="10" id="KW-0967">Endosome</keyword>
<proteinExistence type="inferred from homology"/>
<feature type="region of interest" description="Disordered" evidence="22">
    <location>
        <begin position="848"/>
        <end position="911"/>
    </location>
</feature>
<keyword evidence="11" id="KW-0274">FAD</keyword>
<dbReference type="Pfam" id="PF25413">
    <property type="entry name" value="Rossman_Mical"/>
    <property type="match status" value="1"/>
</dbReference>
<dbReference type="PROSITE" id="PS50021">
    <property type="entry name" value="CH"/>
    <property type="match status" value="1"/>
</dbReference>
<dbReference type="GO" id="GO:0003779">
    <property type="term" value="F:actin binding"/>
    <property type="evidence" value="ECO:0007669"/>
    <property type="project" value="UniProtKB-KW"/>
</dbReference>
<evidence type="ECO:0000256" key="8">
    <source>
        <dbReference type="ARBA" id="ARBA00022630"/>
    </source>
</evidence>
<evidence type="ECO:0000259" key="25">
    <source>
        <dbReference type="PROSITE" id="PS51848"/>
    </source>
</evidence>
<keyword evidence="14" id="KW-0560">Oxidoreductase</keyword>
<feature type="compositionally biased region" description="Basic and acidic residues" evidence="22">
    <location>
        <begin position="1178"/>
        <end position="1196"/>
    </location>
</feature>
<evidence type="ECO:0000256" key="4">
    <source>
        <dbReference type="ARBA" id="ARBA00008223"/>
    </source>
</evidence>
<feature type="compositionally biased region" description="Pro residues" evidence="22">
    <location>
        <begin position="887"/>
        <end position="899"/>
    </location>
</feature>
<feature type="compositionally biased region" description="Basic and acidic residues" evidence="22">
    <location>
        <begin position="1626"/>
        <end position="1638"/>
    </location>
</feature>
<keyword evidence="16 20" id="KW-0440">LIM domain</keyword>
<sequence length="1903" mass="216921">MPDKDSKSESDALFDDFVAAKTFKGIYSSFLTLCEHLEIKPFVNHQNFYNTLKSKVTSWKAKSLWTKLDKRFNRQEYMRGRACLHTNVLVIGAGPCGLRTAIELTMLGAKVVIVEKRSSFSRNNVLHLWPFLITDLRNLGAKKFFGKFCAGAIDHISIRQLQVILLKVSLLLGVEIHYDVTFEELEEPPEEQEGPEKIGWRARLKPLDHPVSEFEFDVIIGADGRRNTLPGFDRKEFRGKLAIAVTANFINRHTQADARVEEISGVAFIFNQQFFQNLKAETGIDLENIVYYKDETHYFVMTAKKQSLLQKGVILEDLPDTAKLLAHENVNQDKLQIYAREAADFSTNRQLPTLDFALNHYGLPDIAMFDFTSIFAAKHAACVRDRNGHKLLLALVGDSLLEPFWPTGSGCARGFLGAFDAAWMVRCWASGQSTPLQCLAEREAVYRLLAQTTPENLHKDYDAYGINPNSRYPVLNLKGVPATEVLHLYDTKDEDLKKQFEILERKVTPKFQRTGSVMKSGKLLLWCQRVTESYKDVNVENMTSSWRNGLAICAIIHRYRPQLIDFDALKAKDMIENNQLAFEIAEQHLGISPAMSAKDMASFEGPDKLAMVAYISRFYDLFKDEVPEASIVPNNSISEDLQLSRSAGPPKSSFLSRITKRMKKSGRKSHHEADRIPEENEKNVRGPPLSPMALKRKSQQDKDADFNRKRQILMEGFQPKKDGIGKEKPDVGIRGQNKVSGLAEQLTAQFRTIAGITDVDGQLTVGKRQNGSVGPGSHRSSSCFFCGKHVYVMEKLSAEGLFFHRDCFRCQHCDINLKIGTYCFAPDQGQSEKGKFYCRLHFSETQRQNEELERQRAEEERRKEEEEKRIAEERKSFLTIPEDPSLPMSPSPRSPPPVSPSGEDGLGVPMNKRYKATPERIVLQNMFDEIHRLTEEEQANYNLGGAEDEDASEFDDESSDSDDSQEEIEFLTDEEMGSDEEEVSLTSDEDETDEEEESEEEEEVEEEESLESRHLANHNERISRLTSQKWQWLNDTSPQQIQTNVKPLTQKVEEEQPEKQGLRKISVDSNFGLSTLERTIKKERAEDNKGWRLKMAQTYASFEDDLPYMKRRTSQDEEVNLKKVDEDNVVEEERNSKEEEEEERNSKEEEDQVEREASGDENNEDFVEHVEDEMQVFDLREKEGEIDKDGRERIDSKFSNSSFTISTPSSSVSDVPTSPRSSEYHDAMSDGRDSSASPIKRLSLPRKYGDGASLDIPPTVSLEPEDGGKGIESSTDNFKEEMDAPQPPQPSPRTHSPQPSPRRKLPQPPTGGIVTPQPAPRAGNETFIPKPEEAAEESTEKKPYESVYSRKNRGVRSPMLASNTSNSFNKIPGMDEMTVTPANENKNNTGTEPVATKIKVRPDSPIEYLAPAHAIQPHSVRADTLSLQKDREVRSHRIRMGNLKEKTSRSSQRKLSEKDSETTRGTQSNFEQDEEVRDIENVPSKPSVYLTPQTESSTDPVFHDVSTNLSEGGLSPEGSEAWHSASSEVPTFQFENGIPKSESRSKEKKSRISLIRRDKKHRKGVRKSRDSSLLVDQTTPPMGDIPEKKKNSSKKRKTSKSKSRSAKYIVSEDEAGDLVVAETTPDDEREKRRQKVPDIEGLIKGSAEGSEKQLPRLIRKLTVDPELSASFDVDESSSEEEVEEEDEEYQLEEEVKLRKGKGRRMWGKKFKGLSKEKRKMEEEELNAKLTRRVQREARRQHRQQQLKRHRMAQEIQRQLQEAEVKQRELEARGVEVEKAIRGEQEDQPIPEQDLMAQWFSLVNEKNALVRFESELMAQAWELELEDRHSHLEQEIRTRLAVDDSKKTEEDQKVEALLLEEMLEVVEQRDAIVAWLEEERLKEKNEDQDIEAMMLQKGILTAVH</sequence>
<comment type="subcellular location">
    <subcellularLocation>
        <location evidence="3">Cytoplasm</location>
    </subcellularLocation>
    <subcellularLocation>
        <location evidence="2">Endosome</location>
    </subcellularLocation>
</comment>
<feature type="compositionally biased region" description="Polar residues" evidence="22">
    <location>
        <begin position="1360"/>
        <end position="1369"/>
    </location>
</feature>
<name>A0A9Q1BTX6_HOLLE</name>
<evidence type="ECO:0000256" key="10">
    <source>
        <dbReference type="ARBA" id="ARBA00022753"/>
    </source>
</evidence>
<feature type="compositionally biased region" description="Basic and acidic residues" evidence="22">
    <location>
        <begin position="1330"/>
        <end position="1344"/>
    </location>
</feature>
<dbReference type="GO" id="GO:0120501">
    <property type="term" value="F:F-actin monooxygenase activity"/>
    <property type="evidence" value="ECO:0007669"/>
    <property type="project" value="UniProtKB-EC"/>
</dbReference>
<dbReference type="PROSITE" id="PS00478">
    <property type="entry name" value="LIM_DOMAIN_1"/>
    <property type="match status" value="1"/>
</dbReference>
<evidence type="ECO:0000256" key="6">
    <source>
        <dbReference type="ARBA" id="ARBA00022490"/>
    </source>
</evidence>
<feature type="compositionally biased region" description="Basic and acidic residues" evidence="22">
    <location>
        <begin position="1010"/>
        <end position="1020"/>
    </location>
</feature>
<dbReference type="SUPFAM" id="SSF51905">
    <property type="entry name" value="FAD/NAD(P)-binding domain"/>
    <property type="match status" value="1"/>
</dbReference>
<feature type="compositionally biased region" description="Basic residues" evidence="22">
    <location>
        <begin position="1591"/>
        <end position="1605"/>
    </location>
</feature>
<evidence type="ECO:0000259" key="24">
    <source>
        <dbReference type="PROSITE" id="PS50023"/>
    </source>
</evidence>
<dbReference type="EC" id="1.14.13.225" evidence="5"/>
<dbReference type="PANTHER" id="PTHR23167:SF54">
    <property type="entry name" value="[F-ACTIN]-MONOOXYGENASE MICAL"/>
    <property type="match status" value="1"/>
</dbReference>
<comment type="catalytic activity">
    <reaction evidence="19">
        <text>L-methionyl-[F-actin] + NADPH + O2 + H(+) = L-methionyl-(R)-S-oxide-[F-actin] + NADP(+) + H2O</text>
        <dbReference type="Rhea" id="RHEA:51308"/>
        <dbReference type="Rhea" id="RHEA-COMP:12953"/>
        <dbReference type="Rhea" id="RHEA-COMP:12956"/>
        <dbReference type="ChEBI" id="CHEBI:15377"/>
        <dbReference type="ChEBI" id="CHEBI:15378"/>
        <dbReference type="ChEBI" id="CHEBI:15379"/>
        <dbReference type="ChEBI" id="CHEBI:16044"/>
        <dbReference type="ChEBI" id="CHEBI:45764"/>
        <dbReference type="ChEBI" id="CHEBI:57783"/>
        <dbReference type="ChEBI" id="CHEBI:58349"/>
        <dbReference type="EC" id="1.14.13.225"/>
    </reaction>
</comment>
<dbReference type="OrthoDB" id="20799at2759"/>
<dbReference type="PROSITE" id="PS51848">
    <property type="entry name" value="BMERB"/>
    <property type="match status" value="1"/>
</dbReference>
<evidence type="ECO:0000256" key="9">
    <source>
        <dbReference type="ARBA" id="ARBA00022723"/>
    </source>
</evidence>
<dbReference type="FunFam" id="3.50.50.60:FF:000004">
    <property type="entry name" value="protein-methionine sulfoxide oxidase MICAL2 isoform X1"/>
    <property type="match status" value="1"/>
</dbReference>
<evidence type="ECO:0000256" key="11">
    <source>
        <dbReference type="ARBA" id="ARBA00022827"/>
    </source>
</evidence>
<dbReference type="Gene3D" id="2.10.110.10">
    <property type="entry name" value="Cysteine Rich Protein"/>
    <property type="match status" value="1"/>
</dbReference>
<evidence type="ECO:0000256" key="15">
    <source>
        <dbReference type="ARBA" id="ARBA00023033"/>
    </source>
</evidence>
<dbReference type="InterPro" id="IPR057494">
    <property type="entry name" value="Rossman_Mical"/>
</dbReference>
<feature type="compositionally biased region" description="Basic residues" evidence="22">
    <location>
        <begin position="1557"/>
        <end position="1566"/>
    </location>
</feature>
<keyword evidence="7" id="KW-0597">Phosphoprotein</keyword>
<evidence type="ECO:0000256" key="7">
    <source>
        <dbReference type="ARBA" id="ARBA00022553"/>
    </source>
</evidence>
<evidence type="ECO:0000313" key="27">
    <source>
        <dbReference type="Proteomes" id="UP001152320"/>
    </source>
</evidence>
<keyword evidence="6" id="KW-0963">Cytoplasm</keyword>
<feature type="region of interest" description="Disordered" evidence="22">
    <location>
        <begin position="937"/>
        <end position="1020"/>
    </location>
</feature>
<dbReference type="Gene3D" id="1.10.418.10">
    <property type="entry name" value="Calponin-like domain"/>
    <property type="match status" value="1"/>
</dbReference>
<comment type="similarity">
    <text evidence="4">Belongs to the Mical family.</text>
</comment>
<feature type="compositionally biased region" description="Acidic residues" evidence="22">
    <location>
        <begin position="1138"/>
        <end position="1175"/>
    </location>
</feature>
<evidence type="ECO:0000256" key="2">
    <source>
        <dbReference type="ARBA" id="ARBA00004177"/>
    </source>
</evidence>
<reference evidence="26" key="1">
    <citation type="submission" date="2021-10" db="EMBL/GenBank/DDBJ databases">
        <title>Tropical sea cucumber genome reveals ecological adaptation and Cuvierian tubules defense mechanism.</title>
        <authorList>
            <person name="Chen T."/>
        </authorList>
    </citation>
    <scope>NUCLEOTIDE SEQUENCE</scope>
    <source>
        <strain evidence="26">Nanhai2018</strain>
        <tissue evidence="26">Muscle</tissue>
    </source>
</reference>
<keyword evidence="8" id="KW-0285">Flavoprotein</keyword>
<evidence type="ECO:0000259" key="23">
    <source>
        <dbReference type="PROSITE" id="PS50021"/>
    </source>
</evidence>
<dbReference type="PANTHER" id="PTHR23167">
    <property type="entry name" value="CALPONIN HOMOLOGY DOMAIN-CONTAINING PROTEIN DDB_G0272472-RELATED"/>
    <property type="match status" value="1"/>
</dbReference>
<feature type="compositionally biased region" description="Acidic residues" evidence="22">
    <location>
        <begin position="1672"/>
        <end position="1692"/>
    </location>
</feature>
<dbReference type="GO" id="GO:0046872">
    <property type="term" value="F:metal ion binding"/>
    <property type="evidence" value="ECO:0007669"/>
    <property type="project" value="UniProtKB-KW"/>
</dbReference>
<feature type="compositionally biased region" description="Low complexity" evidence="22">
    <location>
        <begin position="1199"/>
        <end position="1221"/>
    </location>
</feature>
<dbReference type="SMART" id="SM00132">
    <property type="entry name" value="LIM"/>
    <property type="match status" value="1"/>
</dbReference>
<dbReference type="InterPro" id="IPR001781">
    <property type="entry name" value="Znf_LIM"/>
</dbReference>
<evidence type="ECO:0000256" key="3">
    <source>
        <dbReference type="ARBA" id="ARBA00004496"/>
    </source>
</evidence>
<evidence type="ECO:0000256" key="21">
    <source>
        <dbReference type="SAM" id="Coils"/>
    </source>
</evidence>
<keyword evidence="18" id="KW-0009">Actin-binding</keyword>